<accession>A0A5C7J991</accession>
<protein>
    <submittedName>
        <fullName evidence="2">Uncharacterized protein</fullName>
    </submittedName>
</protein>
<reference evidence="2 3" key="1">
    <citation type="submission" date="2018-09" db="EMBL/GenBank/DDBJ databases">
        <title>Metagenome Assembled Genomes from an Advanced Water Purification Facility.</title>
        <authorList>
            <person name="Stamps B.W."/>
            <person name="Spear J.R."/>
        </authorList>
    </citation>
    <scope>NUCLEOTIDE SEQUENCE [LARGE SCALE GENOMIC DNA]</scope>
    <source>
        <strain evidence="2">Bin_63_2</strain>
    </source>
</reference>
<proteinExistence type="predicted"/>
<sequence length="109" mass="11908">MMQNLVNVLNFAINNAASAVLNLVAESEKKVKILSALNDAFNTIQEIHAQDNQVAEVKAVTDKPAANDAPTMDIDMVNPVVPSVEDNAAELNTRIQLLEQQLQELRAKL</sequence>
<dbReference type="EMBL" id="SSDS01000028">
    <property type="protein sequence ID" value="TXG78047.1"/>
    <property type="molecule type" value="Genomic_DNA"/>
</dbReference>
<gene>
    <name evidence="2" type="ORF">E6Q11_01730</name>
</gene>
<feature type="coiled-coil region" evidence="1">
    <location>
        <begin position="81"/>
        <end position="108"/>
    </location>
</feature>
<name>A0A5C7J991_9BACT</name>
<keyword evidence="1" id="KW-0175">Coiled coil</keyword>
<dbReference type="Proteomes" id="UP000321026">
    <property type="component" value="Unassembled WGS sequence"/>
</dbReference>
<evidence type="ECO:0000313" key="3">
    <source>
        <dbReference type="Proteomes" id="UP000321026"/>
    </source>
</evidence>
<evidence type="ECO:0000313" key="2">
    <source>
        <dbReference type="EMBL" id="TXG78047.1"/>
    </source>
</evidence>
<evidence type="ECO:0000256" key="1">
    <source>
        <dbReference type="SAM" id="Coils"/>
    </source>
</evidence>
<dbReference type="AlphaFoldDB" id="A0A5C7J991"/>
<comment type="caution">
    <text evidence="2">The sequence shown here is derived from an EMBL/GenBank/DDBJ whole genome shotgun (WGS) entry which is preliminary data.</text>
</comment>
<organism evidence="2 3">
    <name type="scientific">Candidatus Dojkabacteria bacterium</name>
    <dbReference type="NCBI Taxonomy" id="2099670"/>
    <lineage>
        <taxon>Bacteria</taxon>
        <taxon>Candidatus Dojkabacteria</taxon>
    </lineage>
</organism>